<evidence type="ECO:0000256" key="2">
    <source>
        <dbReference type="ARBA" id="ARBA00022676"/>
    </source>
</evidence>
<dbReference type="Gene3D" id="3.40.50.2000">
    <property type="entry name" value="Glycogen Phosphorylase B"/>
    <property type="match status" value="2"/>
</dbReference>
<evidence type="ECO:0000256" key="1">
    <source>
        <dbReference type="ARBA" id="ARBA00009995"/>
    </source>
</evidence>
<gene>
    <name evidence="5" type="ORF">JJB07_00570</name>
</gene>
<evidence type="ECO:0000313" key="6">
    <source>
        <dbReference type="Proteomes" id="UP000602284"/>
    </source>
</evidence>
<evidence type="ECO:0000313" key="5">
    <source>
        <dbReference type="EMBL" id="MBL0385124.1"/>
    </source>
</evidence>
<dbReference type="InterPro" id="IPR010610">
    <property type="entry name" value="EryCIII-like_C"/>
</dbReference>
<keyword evidence="2" id="KW-0328">Glycosyltransferase</keyword>
<name>A0ABS1J4C6_9BACL</name>
<dbReference type="SUPFAM" id="SSF53756">
    <property type="entry name" value="UDP-Glycosyltransferase/glycogen phosphorylase"/>
    <property type="match status" value="1"/>
</dbReference>
<comment type="caution">
    <text evidence="5">The sequence shown here is derived from an EMBL/GenBank/DDBJ whole genome shotgun (WGS) entry which is preliminary data.</text>
</comment>
<organism evidence="5 6">
    <name type="scientific">Tumebacillus amylolyticus</name>
    <dbReference type="NCBI Taxonomy" id="2801339"/>
    <lineage>
        <taxon>Bacteria</taxon>
        <taxon>Bacillati</taxon>
        <taxon>Bacillota</taxon>
        <taxon>Bacilli</taxon>
        <taxon>Bacillales</taxon>
        <taxon>Alicyclobacillaceae</taxon>
        <taxon>Tumebacillus</taxon>
    </lineage>
</organism>
<dbReference type="EMBL" id="JAEQNB010000001">
    <property type="protein sequence ID" value="MBL0385124.1"/>
    <property type="molecule type" value="Genomic_DNA"/>
</dbReference>
<dbReference type="NCBIfam" id="TIGR01426">
    <property type="entry name" value="MGT"/>
    <property type="match status" value="1"/>
</dbReference>
<comment type="similarity">
    <text evidence="1">Belongs to the UDP-glycosyltransferase family.</text>
</comment>
<evidence type="ECO:0000256" key="3">
    <source>
        <dbReference type="ARBA" id="ARBA00022679"/>
    </source>
</evidence>
<dbReference type="InterPro" id="IPR050271">
    <property type="entry name" value="UDP-glycosyltransferase"/>
</dbReference>
<proteinExistence type="inferred from homology"/>
<evidence type="ECO:0000259" key="4">
    <source>
        <dbReference type="Pfam" id="PF06722"/>
    </source>
</evidence>
<dbReference type="InterPro" id="IPR002213">
    <property type="entry name" value="UDP_glucos_trans"/>
</dbReference>
<reference evidence="5 6" key="1">
    <citation type="submission" date="2021-01" db="EMBL/GenBank/DDBJ databases">
        <title>Tumebacillus sp. strain ITR2 16S ribosomal RNA gene Genome sequencing and assembly.</title>
        <authorList>
            <person name="Kang M."/>
        </authorList>
    </citation>
    <scope>NUCLEOTIDE SEQUENCE [LARGE SCALE GENOMIC DNA]</scope>
    <source>
        <strain evidence="5 6">ITR2</strain>
    </source>
</reference>
<dbReference type="InterPro" id="IPR006326">
    <property type="entry name" value="UDPGT_MGT-like"/>
</dbReference>
<dbReference type="GO" id="GO:0016740">
    <property type="term" value="F:transferase activity"/>
    <property type="evidence" value="ECO:0007669"/>
    <property type="project" value="UniProtKB-KW"/>
</dbReference>
<dbReference type="RefSeq" id="WP_201630254.1">
    <property type="nucleotide sequence ID" value="NZ_JAEQNB010000001.1"/>
</dbReference>
<keyword evidence="3 5" id="KW-0808">Transferase</keyword>
<keyword evidence="6" id="KW-1185">Reference proteome</keyword>
<dbReference type="Pfam" id="PF06722">
    <property type="entry name" value="EryCIII-like_C"/>
    <property type="match status" value="1"/>
</dbReference>
<dbReference type="PANTHER" id="PTHR48043">
    <property type="entry name" value="EG:EG0003.4 PROTEIN-RELATED"/>
    <property type="match status" value="1"/>
</dbReference>
<dbReference type="Proteomes" id="UP000602284">
    <property type="component" value="Unassembled WGS sequence"/>
</dbReference>
<accession>A0ABS1J4C6</accession>
<protein>
    <submittedName>
        <fullName evidence="5">Glycosyl transferase</fullName>
    </submittedName>
</protein>
<feature type="domain" description="Erythromycin biosynthesis protein CIII-like C-terminal" evidence="4">
    <location>
        <begin position="250"/>
        <end position="375"/>
    </location>
</feature>
<sequence length="399" mass="44874">MSKVLFIGGPGEGHVNPTLPLVKELIRRGEEVVYFCSEEYREKITETGAEFRAYADFLHGKRPEDIQHFLEFILLLLDSSQQVIPDILQQVQGEQYDYVIHDSLFGWGRLISQVLKVPSVTSSTSFASTGKPPKMFGQTKMQKVKDLLSGGKYIPSINRKSKQLASCYGIPVPSIDHIFYQKGDLNLVYMSEEFQPDRHRLKGEYVFVGPSIGEKRGDVEFPFEKLDGRPLVYVSIGTVLKSNSLFQQCIEAFSDLECQVIMSVGRNTDLRQFEHAPHNFLIRPYVPQLEILKRTDVFITHGGMNSTMEALAFHVPLIVVPQTSDQPMVAARIIDLGCGVGIAKNAITPSRLRSAVERLLQDSTYKKSAERIGDSLRSSGGYRRAADEIEKWKVRLSIG</sequence>
<dbReference type="CDD" id="cd03784">
    <property type="entry name" value="GT1_Gtf-like"/>
    <property type="match status" value="1"/>
</dbReference>
<dbReference type="PANTHER" id="PTHR48043:SF145">
    <property type="entry name" value="FI06409P-RELATED"/>
    <property type="match status" value="1"/>
</dbReference>